<feature type="non-terminal residue" evidence="1">
    <location>
        <position position="345"/>
    </location>
</feature>
<proteinExistence type="predicted"/>
<evidence type="ECO:0000313" key="1">
    <source>
        <dbReference type="EMBL" id="CAG8780450.1"/>
    </source>
</evidence>
<reference evidence="1" key="1">
    <citation type="submission" date="2021-06" db="EMBL/GenBank/DDBJ databases">
        <authorList>
            <person name="Kallberg Y."/>
            <person name="Tangrot J."/>
            <person name="Rosling A."/>
        </authorList>
    </citation>
    <scope>NUCLEOTIDE SEQUENCE</scope>
    <source>
        <strain evidence="1">MA461A</strain>
    </source>
</reference>
<organism evidence="1 2">
    <name type="scientific">Racocetra persica</name>
    <dbReference type="NCBI Taxonomy" id="160502"/>
    <lineage>
        <taxon>Eukaryota</taxon>
        <taxon>Fungi</taxon>
        <taxon>Fungi incertae sedis</taxon>
        <taxon>Mucoromycota</taxon>
        <taxon>Glomeromycotina</taxon>
        <taxon>Glomeromycetes</taxon>
        <taxon>Diversisporales</taxon>
        <taxon>Gigasporaceae</taxon>
        <taxon>Racocetra</taxon>
    </lineage>
</organism>
<protein>
    <submittedName>
        <fullName evidence="1">8373_t:CDS:1</fullName>
    </submittedName>
</protein>
<dbReference type="EMBL" id="CAJVQC010044893">
    <property type="protein sequence ID" value="CAG8780450.1"/>
    <property type="molecule type" value="Genomic_DNA"/>
</dbReference>
<sequence length="345" mass="39139">MPNQKKKKEIQNAQIPVFTSTCNYIPENTSKDSVITSVPRSEIEQKLDFYRKKAAVPNMVKATQNWTKKFNEFRHHYNYVTPIETIEDPHLIEQQICEFIVQMTKKDKGEYKAKTVKQAIDRINKYISKTSIIRGLNLHDKYQFPDLHDILNGKIKDLQERGFGEKEGSIALTAQQVKEILSDDKNNQREIQGGNAHCIQLLPNSSDIPGPVSNFTKYISKRPLGQKVKVKLPDGILTNHSGRKTAAQILQDADIPEDAIINITEHKSSQGLRVYKTINESQKVNTIKTLINTIEPASNTNIISQESPIVLTEITGSQINFNTNTVTTQDINMVQGQIHSEFQNQ</sequence>
<dbReference type="Proteomes" id="UP000789920">
    <property type="component" value="Unassembled WGS sequence"/>
</dbReference>
<evidence type="ECO:0000313" key="2">
    <source>
        <dbReference type="Proteomes" id="UP000789920"/>
    </source>
</evidence>
<name>A0ACA9R875_9GLOM</name>
<keyword evidence="2" id="KW-1185">Reference proteome</keyword>
<accession>A0ACA9R875</accession>
<gene>
    <name evidence="1" type="ORF">RPERSI_LOCUS17498</name>
</gene>
<comment type="caution">
    <text evidence="1">The sequence shown here is derived from an EMBL/GenBank/DDBJ whole genome shotgun (WGS) entry which is preliminary data.</text>
</comment>